<dbReference type="SMART" id="SM00471">
    <property type="entry name" value="HDc"/>
    <property type="match status" value="1"/>
</dbReference>
<feature type="domain" description="HD-GYP" evidence="2">
    <location>
        <begin position="149"/>
        <end position="345"/>
    </location>
</feature>
<dbReference type="InterPro" id="IPR003607">
    <property type="entry name" value="HD/PDEase_dom"/>
</dbReference>
<dbReference type="InterPro" id="IPR037522">
    <property type="entry name" value="HD_GYP_dom"/>
</dbReference>
<sequence>MLFRRKSRGIGRSSKTGQTLRQVQVPADAVRLGMRVVGLDRPWTDVPILFQQFVVETASQLATLRRYCLSVTVEMTEDQYRLVQDDIASAKSRKLKALPEEKSLGEELVRARESYEQARKYVDQLLLDVANGQPFDLVQVRSVIQSCVTSIMANANAMFWLSRIRHQDAYTAEHCLRVGILAISFGRFLDLPTEELEILGLCGMLHDIGKMRIPPEVLNKPGALTKEEMDIMKTHPQHGFDLLGSHHQLAAIVRDATLSHHERMDGQGYPNALPSASISRYARIISIVDAYDAITSDRCYKKGAPAAEALRILYKCGGTQFDKELVEVFIKMIGLYPPGSLVEMSSGEVAVVLSTDPNQKLRPVLELVLDNKGYPCESRVVRLEDEPLDPSGQPYRIARPLPDGIHGFTLEQHIERQTRLPLGNAPTPGTDAGRH</sequence>
<dbReference type="PROSITE" id="PS51832">
    <property type="entry name" value="HD_GYP"/>
    <property type="match status" value="1"/>
</dbReference>
<dbReference type="KEGG" id="hmi:soil367_01150"/>
<evidence type="ECO:0000313" key="3">
    <source>
        <dbReference type="EMBL" id="QCF24672.1"/>
    </source>
</evidence>
<dbReference type="Pfam" id="PF11871">
    <property type="entry name" value="DUF3391"/>
    <property type="match status" value="1"/>
</dbReference>
<dbReference type="GO" id="GO:0008081">
    <property type="term" value="F:phosphoric diester hydrolase activity"/>
    <property type="evidence" value="ECO:0007669"/>
    <property type="project" value="UniProtKB-ARBA"/>
</dbReference>
<evidence type="ECO:0000256" key="1">
    <source>
        <dbReference type="SAM" id="MobiDB-lite"/>
    </source>
</evidence>
<evidence type="ECO:0000313" key="4">
    <source>
        <dbReference type="Proteomes" id="UP000298049"/>
    </source>
</evidence>
<accession>A0A4P7XEZ9</accession>
<dbReference type="OrthoDB" id="9764808at2"/>
<reference evidence="3 4" key="1">
    <citation type="submission" date="2018-07" db="EMBL/GenBank/DDBJ databases">
        <title>Marsedoiliclastica nanhaica gen. nov. sp. nov., a novel marine hydrocarbonoclastic bacterium isolated from an in-situ enriched hydrocarbon-degrading consortium in deep-sea sediment.</title>
        <authorList>
            <person name="Dong C."/>
            <person name="Ma T."/>
            <person name="Liu R."/>
            <person name="Shao Z."/>
        </authorList>
    </citation>
    <scope>NUCLEOTIDE SEQUENCE [LARGE SCALE GENOMIC DNA]</scope>
    <source>
        <strain evidence="4">soil36-7</strain>
    </source>
</reference>
<proteinExistence type="predicted"/>
<dbReference type="InterPro" id="IPR021812">
    <property type="entry name" value="DUF3391"/>
</dbReference>
<name>A0A4P7XEZ9_9ALTE</name>
<protein>
    <submittedName>
        <fullName evidence="3">HD-GYP domain-containing protein</fullName>
    </submittedName>
</protein>
<evidence type="ECO:0000259" key="2">
    <source>
        <dbReference type="PROSITE" id="PS51832"/>
    </source>
</evidence>
<dbReference type="Gene3D" id="1.10.3210.10">
    <property type="entry name" value="Hypothetical protein af1432"/>
    <property type="match status" value="1"/>
</dbReference>
<dbReference type="PANTHER" id="PTHR43155">
    <property type="entry name" value="CYCLIC DI-GMP PHOSPHODIESTERASE PA4108-RELATED"/>
    <property type="match status" value="1"/>
</dbReference>
<dbReference type="Pfam" id="PF13487">
    <property type="entry name" value="HD_5"/>
    <property type="match status" value="1"/>
</dbReference>
<keyword evidence="4" id="KW-1185">Reference proteome</keyword>
<dbReference type="Proteomes" id="UP000298049">
    <property type="component" value="Chromosome"/>
</dbReference>
<organism evidence="3 4">
    <name type="scientific">Hydrocarboniclastica marina</name>
    <dbReference type="NCBI Taxonomy" id="2259620"/>
    <lineage>
        <taxon>Bacteria</taxon>
        <taxon>Pseudomonadati</taxon>
        <taxon>Pseudomonadota</taxon>
        <taxon>Gammaproteobacteria</taxon>
        <taxon>Alteromonadales</taxon>
        <taxon>Alteromonadaceae</taxon>
        <taxon>Hydrocarboniclastica</taxon>
    </lineage>
</organism>
<gene>
    <name evidence="3" type="ORF">soil367_01150</name>
</gene>
<dbReference type="CDD" id="cd00077">
    <property type="entry name" value="HDc"/>
    <property type="match status" value="1"/>
</dbReference>
<dbReference type="RefSeq" id="WP_136546107.1">
    <property type="nucleotide sequence ID" value="NZ_CP031093.1"/>
</dbReference>
<dbReference type="AlphaFoldDB" id="A0A4P7XEZ9"/>
<feature type="region of interest" description="Disordered" evidence="1">
    <location>
        <begin position="416"/>
        <end position="435"/>
    </location>
</feature>
<dbReference type="SUPFAM" id="SSF109604">
    <property type="entry name" value="HD-domain/PDEase-like"/>
    <property type="match status" value="1"/>
</dbReference>
<dbReference type="PANTHER" id="PTHR43155:SF2">
    <property type="entry name" value="CYCLIC DI-GMP PHOSPHODIESTERASE PA4108"/>
    <property type="match status" value="1"/>
</dbReference>
<dbReference type="EMBL" id="CP031093">
    <property type="protein sequence ID" value="QCF24672.1"/>
    <property type="molecule type" value="Genomic_DNA"/>
</dbReference>